<dbReference type="Gene3D" id="3.90.1150.10">
    <property type="entry name" value="Aspartate Aminotransferase, domain 1"/>
    <property type="match status" value="1"/>
</dbReference>
<dbReference type="Proteomes" id="UP000024837">
    <property type="component" value="Unassembled WGS sequence"/>
</dbReference>
<evidence type="ECO:0000256" key="3">
    <source>
        <dbReference type="ARBA" id="ARBA00022898"/>
    </source>
</evidence>
<dbReference type="InterPro" id="IPR015424">
    <property type="entry name" value="PyrdxlP-dep_Trfase"/>
</dbReference>
<evidence type="ECO:0000256" key="7">
    <source>
        <dbReference type="ARBA" id="ARBA00061376"/>
    </source>
</evidence>
<comment type="catalytic activity">
    <reaction evidence="4">
        <text>O-succinyl-L-homoserine + L-cysteine = L,L-cystathionine + succinate + H(+)</text>
        <dbReference type="Rhea" id="RHEA:20397"/>
        <dbReference type="ChEBI" id="CHEBI:15378"/>
        <dbReference type="ChEBI" id="CHEBI:30031"/>
        <dbReference type="ChEBI" id="CHEBI:35235"/>
        <dbReference type="ChEBI" id="CHEBI:57661"/>
        <dbReference type="ChEBI" id="CHEBI:58161"/>
        <dbReference type="EC" id="2.5.1.48"/>
    </reaction>
</comment>
<evidence type="ECO:0000256" key="9">
    <source>
        <dbReference type="ARBA" id="ARBA00083849"/>
    </source>
</evidence>
<proteinExistence type="inferred from homology"/>
<dbReference type="InterPro" id="IPR000277">
    <property type="entry name" value="Cys/Met-Metab_PyrdxlP-dep_enz"/>
</dbReference>
<keyword evidence="3" id="KW-0663">Pyridoxal phosphate</keyword>
<dbReference type="InterPro" id="IPR015421">
    <property type="entry name" value="PyrdxlP-dep_Trfase_major"/>
</dbReference>
<dbReference type="GO" id="GO:0019346">
    <property type="term" value="P:transsulfuration"/>
    <property type="evidence" value="ECO:0007669"/>
    <property type="project" value="InterPro"/>
</dbReference>
<sequence length="615" mass="68497">MLGESIPSNTEHAISVSLPTWRSNVGYEENEDWVVSRMRSGYPRFFIHPEIKALECDILSKYGLQGELCMLFPSAFVASACKDFIASQSRARTGTESQLLESDIRIIALSSPTPIAESGPRPDIWVVFVVQHLYHYAKEFWQHTGDGISSRRAAFVHSCLSQGHLLDPKAQDNQALPGPQLPRGPSRYSRHSVVEPAATETSPNSSSSATKGDRGVYNFVELRYGRNLETVAIQQARLAIQQRIVGIIQLETSAIDDAAKAQNITTSPDDTLAHRRTHELSANDVYLFPTGMSAIFNSHRILRQCFGSYQMVEFGFPYLDTLKVLQKFGGGCIFFGNGDEDDVDQLQNLLQNGERIIALFCEFPSNPLLKSPNLTRLRTLANQYKFVIVVDETIGNFINVDVLPYADILVSSLTKIFSGDSNVMGGSCIVNPKMPYYAEISKMAANALEDNYWDEDIIFMERNSRDFTSRALRINSNAEALADLFLKWQPSIVKRVYYPKYDGSRTNYDNCKCSKGGYGGLLSITFSSPEYAIKFYDLVDTAKGPSLGTNFTLVSPYTLLAHYNELDWVAQYGVESHLVRISVGLEQTATLVSKFENALQQVAPMVSLDQLGSDS</sequence>
<dbReference type="PANTHER" id="PTHR42699">
    <property type="match status" value="1"/>
</dbReference>
<evidence type="ECO:0000256" key="8">
    <source>
        <dbReference type="ARBA" id="ARBA00066530"/>
    </source>
</evidence>
<dbReference type="Pfam" id="PF01053">
    <property type="entry name" value="Cys_Met_Meta_PP"/>
    <property type="match status" value="1"/>
</dbReference>
<dbReference type="PROSITE" id="PS00868">
    <property type="entry name" value="CYS_MET_METAB_PP"/>
    <property type="match status" value="1"/>
</dbReference>
<evidence type="ECO:0000256" key="5">
    <source>
        <dbReference type="ARBA" id="ARBA00058439"/>
    </source>
</evidence>
<gene>
    <name evidence="11" type="ORF">DRE_06330</name>
</gene>
<dbReference type="OrthoDB" id="10047078at2759"/>
<evidence type="ECO:0000256" key="10">
    <source>
        <dbReference type="SAM" id="MobiDB-lite"/>
    </source>
</evidence>
<dbReference type="InterPro" id="IPR054542">
    <property type="entry name" value="Cys_met_metab_PP"/>
</dbReference>
<dbReference type="HOGENOM" id="CLU_011302_1_0_1"/>
<organism evidence="11 12">
    <name type="scientific">Drechslerella stenobrocha 248</name>
    <dbReference type="NCBI Taxonomy" id="1043628"/>
    <lineage>
        <taxon>Eukaryota</taxon>
        <taxon>Fungi</taxon>
        <taxon>Dikarya</taxon>
        <taxon>Ascomycota</taxon>
        <taxon>Pezizomycotina</taxon>
        <taxon>Orbiliomycetes</taxon>
        <taxon>Orbiliales</taxon>
        <taxon>Orbiliaceae</taxon>
        <taxon>Drechslerella</taxon>
    </lineage>
</organism>
<dbReference type="EC" id="2.5.1.48" evidence="8"/>
<accession>W7I7V5</accession>
<dbReference type="GO" id="GO:0003962">
    <property type="term" value="F:cystathionine gamma-synthase activity"/>
    <property type="evidence" value="ECO:0007669"/>
    <property type="project" value="UniProtKB-EC"/>
</dbReference>
<dbReference type="InterPro" id="IPR051750">
    <property type="entry name" value="Trans-sulfuration_enzymes"/>
</dbReference>
<dbReference type="Gene3D" id="3.40.640.10">
    <property type="entry name" value="Type I PLP-dependent aspartate aminotransferase-like (Major domain)"/>
    <property type="match status" value="1"/>
</dbReference>
<dbReference type="FunFam" id="3.90.1150.10:FF:000063">
    <property type="entry name" value="Probable cystathionine gamma-synthase"/>
    <property type="match status" value="1"/>
</dbReference>
<comment type="cofactor">
    <cofactor evidence="1">
        <name>pyridoxal 5'-phosphate</name>
        <dbReference type="ChEBI" id="CHEBI:597326"/>
    </cofactor>
</comment>
<evidence type="ECO:0000256" key="1">
    <source>
        <dbReference type="ARBA" id="ARBA00001933"/>
    </source>
</evidence>
<evidence type="ECO:0000313" key="12">
    <source>
        <dbReference type="Proteomes" id="UP000024837"/>
    </source>
</evidence>
<protein>
    <recommendedName>
        <fullName evidence="8">cystathionine gamma-synthase</fullName>
        <ecNumber evidence="8">2.5.1.48</ecNumber>
    </recommendedName>
    <alternativeName>
        <fullName evidence="9">O-succinylhomoserine (thiol)-lyase</fullName>
    </alternativeName>
</protein>
<dbReference type="PANTHER" id="PTHR42699:SF1">
    <property type="entry name" value="CYSTATHIONINE GAMMA-SYNTHASE-RELATED"/>
    <property type="match status" value="1"/>
</dbReference>
<evidence type="ECO:0000256" key="2">
    <source>
        <dbReference type="ARBA" id="ARBA00022679"/>
    </source>
</evidence>
<comment type="pathway">
    <text evidence="6">Amino-acid biosynthesis; L-methionine biosynthesis via de novo pathway; L-cystathionine from O-succinyl-L-homoserine: step 1/1.</text>
</comment>
<evidence type="ECO:0000256" key="6">
    <source>
        <dbReference type="ARBA" id="ARBA00060510"/>
    </source>
</evidence>
<dbReference type="SUPFAM" id="SSF53383">
    <property type="entry name" value="PLP-dependent transferases"/>
    <property type="match status" value="1"/>
</dbReference>
<dbReference type="EMBL" id="KI966432">
    <property type="protein sequence ID" value="EWC45050.1"/>
    <property type="molecule type" value="Genomic_DNA"/>
</dbReference>
<evidence type="ECO:0000313" key="11">
    <source>
        <dbReference type="EMBL" id="EWC45050.1"/>
    </source>
</evidence>
<keyword evidence="2" id="KW-0808">Transferase</keyword>
<comment type="similarity">
    <text evidence="7">Belongs to the trans-sulfuration enzymes family. MET7 subfamily.</text>
</comment>
<comment type="function">
    <text evidence="5">Catalyzes the formation of L-cystathionine from O-succinyl-L-homoserine (OSHS) and L-cysteine, via a gamma-replacement reaction. In the absence of thiol, catalyzes gamma-elimination to form 2-oxobutanoate, succinate and ammonia.</text>
</comment>
<reference evidence="11 12" key="1">
    <citation type="submission" date="2013-05" db="EMBL/GenBank/DDBJ databases">
        <title>Drechslerella stenobrocha genome reveals carnivorous origination and mechanical trapping mechanism of predatory fungi.</title>
        <authorList>
            <person name="Liu X."/>
            <person name="Zhang W."/>
            <person name="Liu K."/>
        </authorList>
    </citation>
    <scope>NUCLEOTIDE SEQUENCE [LARGE SCALE GENOMIC DNA]</scope>
    <source>
        <strain evidence="11 12">248</strain>
    </source>
</reference>
<dbReference type="AlphaFoldDB" id="W7I7V5"/>
<evidence type="ECO:0000256" key="4">
    <source>
        <dbReference type="ARBA" id="ARBA00051441"/>
    </source>
</evidence>
<feature type="compositionally biased region" description="Polar residues" evidence="10">
    <location>
        <begin position="199"/>
        <end position="210"/>
    </location>
</feature>
<keyword evidence="12" id="KW-1185">Reference proteome</keyword>
<dbReference type="FunFam" id="3.40.640.10:FF:000094">
    <property type="entry name" value="Probable cystathionine gamma-synthase"/>
    <property type="match status" value="1"/>
</dbReference>
<dbReference type="GO" id="GO:0030170">
    <property type="term" value="F:pyridoxal phosphate binding"/>
    <property type="evidence" value="ECO:0007669"/>
    <property type="project" value="InterPro"/>
</dbReference>
<feature type="region of interest" description="Disordered" evidence="10">
    <location>
        <begin position="169"/>
        <end position="211"/>
    </location>
</feature>
<name>W7I7V5_9PEZI</name>
<dbReference type="InterPro" id="IPR015422">
    <property type="entry name" value="PyrdxlP-dep_Trfase_small"/>
</dbReference>